<dbReference type="Proteomes" id="UP001152747">
    <property type="component" value="Unassembled WGS sequence"/>
</dbReference>
<feature type="chain" id="PRO_5040452650" evidence="1">
    <location>
        <begin position="19"/>
        <end position="251"/>
    </location>
</feature>
<protein>
    <submittedName>
        <fullName evidence="2">Uncharacterized protein</fullName>
    </submittedName>
</protein>
<keyword evidence="3" id="KW-1185">Reference proteome</keyword>
<name>A0A9P1ILE3_9PELO</name>
<accession>A0A9P1ILE3</accession>
<sequence length="251" mass="26460">MSAKFLIFSAFVFGLATCQTQQTINLDGSDQIKLKIVFQPEQQQSSSSCATGNCGQQQQTQVQASPCSTGNCGGQTQQVQQSSPCASGNCGQQTQQVQVSPCSTGNCGQQVQQASPCSTGNCGQQVQASPCSTGNCPSYDSTTTTTQAPITIPIQSSNVKVIRIPSYSSGCSSSGCNFFRPRCPGCARRRFFYPPPPPPRFFSPRFFSSSLSSSGSIGIPDTVFANGRAYNAPLRVPTSYQDGNPVFSSSG</sequence>
<organism evidence="2 3">
    <name type="scientific">Caenorhabditis angaria</name>
    <dbReference type="NCBI Taxonomy" id="860376"/>
    <lineage>
        <taxon>Eukaryota</taxon>
        <taxon>Metazoa</taxon>
        <taxon>Ecdysozoa</taxon>
        <taxon>Nematoda</taxon>
        <taxon>Chromadorea</taxon>
        <taxon>Rhabditida</taxon>
        <taxon>Rhabditina</taxon>
        <taxon>Rhabditomorpha</taxon>
        <taxon>Rhabditoidea</taxon>
        <taxon>Rhabditidae</taxon>
        <taxon>Peloderinae</taxon>
        <taxon>Caenorhabditis</taxon>
    </lineage>
</organism>
<dbReference type="OrthoDB" id="5860588at2759"/>
<reference evidence="2" key="1">
    <citation type="submission" date="2022-11" db="EMBL/GenBank/DDBJ databases">
        <authorList>
            <person name="Kikuchi T."/>
        </authorList>
    </citation>
    <scope>NUCLEOTIDE SEQUENCE</scope>
    <source>
        <strain evidence="2">PS1010</strain>
    </source>
</reference>
<evidence type="ECO:0000313" key="3">
    <source>
        <dbReference type="Proteomes" id="UP001152747"/>
    </source>
</evidence>
<comment type="caution">
    <text evidence="2">The sequence shown here is derived from an EMBL/GenBank/DDBJ whole genome shotgun (WGS) entry which is preliminary data.</text>
</comment>
<proteinExistence type="predicted"/>
<dbReference type="AlphaFoldDB" id="A0A9P1ILE3"/>
<evidence type="ECO:0000313" key="2">
    <source>
        <dbReference type="EMBL" id="CAI5447215.1"/>
    </source>
</evidence>
<gene>
    <name evidence="2" type="ORF">CAMP_LOCUS9852</name>
</gene>
<dbReference type="EMBL" id="CANHGI010000004">
    <property type="protein sequence ID" value="CAI5447215.1"/>
    <property type="molecule type" value="Genomic_DNA"/>
</dbReference>
<keyword evidence="1" id="KW-0732">Signal</keyword>
<evidence type="ECO:0000256" key="1">
    <source>
        <dbReference type="SAM" id="SignalP"/>
    </source>
</evidence>
<feature type="signal peptide" evidence="1">
    <location>
        <begin position="1"/>
        <end position="18"/>
    </location>
</feature>